<proteinExistence type="predicted"/>
<comment type="caution">
    <text evidence="1">The sequence shown here is derived from an EMBL/GenBank/DDBJ whole genome shotgun (WGS) entry which is preliminary data.</text>
</comment>
<dbReference type="PANTHER" id="PTHR37953">
    <property type="entry name" value="UPF0127 PROTEIN MJ1496"/>
    <property type="match status" value="1"/>
</dbReference>
<name>A0A2T1NME9_9FLAO</name>
<dbReference type="InterPro" id="IPR038695">
    <property type="entry name" value="Saro_0823-like_sf"/>
</dbReference>
<dbReference type="RefSeq" id="WP_106676804.1">
    <property type="nucleotide sequence ID" value="NZ_JACHWV010000006.1"/>
</dbReference>
<reference evidence="1 2" key="1">
    <citation type="submission" date="2018-03" db="EMBL/GenBank/DDBJ databases">
        <title>Mesoflavibacter sp. HG37 and Mesoflavibacter sp. HG96 sp.nov., two marine bacteria isolated from seawater of Western Pacific Ocean.</title>
        <authorList>
            <person name="Cheng H."/>
            <person name="Wu Y.-H."/>
            <person name="Guo L.-L."/>
            <person name="Xu X.-W."/>
        </authorList>
    </citation>
    <scope>NUCLEOTIDE SEQUENCE [LARGE SCALE GENOMIC DNA]</scope>
    <source>
        <strain evidence="1 2">KCTC 42117</strain>
    </source>
</reference>
<dbReference type="OrthoDB" id="5526466at2"/>
<dbReference type="Gene3D" id="2.60.120.1140">
    <property type="entry name" value="Protein of unknown function DUF192"/>
    <property type="match status" value="1"/>
</dbReference>
<evidence type="ECO:0000313" key="1">
    <source>
        <dbReference type="EMBL" id="PSG94067.1"/>
    </source>
</evidence>
<keyword evidence="2" id="KW-1185">Reference proteome</keyword>
<dbReference type="Pfam" id="PF02643">
    <property type="entry name" value="DUF192"/>
    <property type="match status" value="1"/>
</dbReference>
<evidence type="ECO:0000313" key="2">
    <source>
        <dbReference type="Proteomes" id="UP000238430"/>
    </source>
</evidence>
<evidence type="ECO:0008006" key="3">
    <source>
        <dbReference type="Google" id="ProtNLM"/>
    </source>
</evidence>
<accession>A0A2T1NME9</accession>
<dbReference type="InterPro" id="IPR003795">
    <property type="entry name" value="DUF192"/>
</dbReference>
<dbReference type="PANTHER" id="PTHR37953:SF1">
    <property type="entry name" value="UPF0127 PROTEIN MJ1496"/>
    <property type="match status" value="1"/>
</dbReference>
<organism evidence="1 2">
    <name type="scientific">Mesoflavibacter zeaxanthinifaciens subsp. sabulilitoris</name>
    <dbReference type="NCBI Taxonomy" id="1520893"/>
    <lineage>
        <taxon>Bacteria</taxon>
        <taxon>Pseudomonadati</taxon>
        <taxon>Bacteroidota</taxon>
        <taxon>Flavobacteriia</taxon>
        <taxon>Flavobacteriales</taxon>
        <taxon>Flavobacteriaceae</taxon>
        <taxon>Mesoflavibacter</taxon>
    </lineage>
</organism>
<dbReference type="EMBL" id="PXOT01000014">
    <property type="protein sequence ID" value="PSG94067.1"/>
    <property type="molecule type" value="Genomic_DNA"/>
</dbReference>
<protein>
    <recommendedName>
        <fullName evidence="3">DUF192 domain-containing protein</fullName>
    </recommendedName>
</protein>
<dbReference type="Proteomes" id="UP000238430">
    <property type="component" value="Unassembled WGS sequence"/>
</dbReference>
<dbReference type="AlphaFoldDB" id="A0A2T1NME9"/>
<sequence length="171" mass="20019">MRFYKPLIVIIVFAICITSCKEEKKTIEQVKVEFKKEGELTFFKGTTDTIIKIFDIEIAKTPYQIQTGLMYRDGMEDNQGMLFVFPDVRERSFYMKNTRFPLDLIFIDHNKRIVSFQENAQPFDESSLPSQTKAQFVLEVNAGVAEKLLLEVGDKMDYYEYRIVKDTIPVK</sequence>
<gene>
    <name evidence="1" type="ORF">C7H61_02495</name>
</gene>